<gene>
    <name evidence="1" type="ORF">MSZNOR_0592</name>
</gene>
<name>A0ABM9HXA8_9GAMM</name>
<organism evidence="1 2">
    <name type="scientific">Methylocaldum szegediense</name>
    <dbReference type="NCBI Taxonomy" id="73780"/>
    <lineage>
        <taxon>Bacteria</taxon>
        <taxon>Pseudomonadati</taxon>
        <taxon>Pseudomonadota</taxon>
        <taxon>Gammaproteobacteria</taxon>
        <taxon>Methylococcales</taxon>
        <taxon>Methylococcaceae</taxon>
        <taxon>Methylocaldum</taxon>
    </lineage>
</organism>
<dbReference type="EMBL" id="OX458333">
    <property type="protein sequence ID" value="CAI8747900.1"/>
    <property type="molecule type" value="Genomic_DNA"/>
</dbReference>
<proteinExistence type="predicted"/>
<accession>A0ABM9HXA8</accession>
<protein>
    <submittedName>
        <fullName evidence="1">Uncharacterized protein</fullName>
    </submittedName>
</protein>
<sequence length="125" mass="13666">MASRSSRSSSSPRGGFLISETSAVAISALRGFGTRPCAARSATCLRYSSSMVSPRVYDFARTDPHARFEAVLIVAYNDRRGAYPKQSGRSFVQIKGNDQALNGIPAARLEYYRNPSFVYHAAYSS</sequence>
<evidence type="ECO:0000313" key="2">
    <source>
        <dbReference type="Proteomes" id="UP001162030"/>
    </source>
</evidence>
<reference evidence="1 2" key="1">
    <citation type="submission" date="2023-03" db="EMBL/GenBank/DDBJ databases">
        <authorList>
            <person name="Pearce D."/>
        </authorList>
    </citation>
    <scope>NUCLEOTIDE SEQUENCE [LARGE SCALE GENOMIC DNA]</scope>
    <source>
        <strain evidence="1">Msz</strain>
    </source>
</reference>
<keyword evidence="2" id="KW-1185">Reference proteome</keyword>
<dbReference type="Proteomes" id="UP001162030">
    <property type="component" value="Chromosome"/>
</dbReference>
<evidence type="ECO:0000313" key="1">
    <source>
        <dbReference type="EMBL" id="CAI8747900.1"/>
    </source>
</evidence>